<evidence type="ECO:0000256" key="1">
    <source>
        <dbReference type="SAM" id="MobiDB-lite"/>
    </source>
</evidence>
<dbReference type="InterPro" id="IPR011990">
    <property type="entry name" value="TPR-like_helical_dom_sf"/>
</dbReference>
<comment type="caution">
    <text evidence="2">The sequence shown here is derived from an EMBL/GenBank/DDBJ whole genome shotgun (WGS) entry which is preliminary data.</text>
</comment>
<accession>A0ABU3Q0W0</accession>
<dbReference type="Gene3D" id="3.40.30.10">
    <property type="entry name" value="Glutaredoxin"/>
    <property type="match status" value="1"/>
</dbReference>
<dbReference type="Pfam" id="PF14561">
    <property type="entry name" value="TPR_20"/>
    <property type="match status" value="1"/>
</dbReference>
<reference evidence="2 3" key="1">
    <citation type="submission" date="2023-08" db="EMBL/GenBank/DDBJ databases">
        <title>Nocardioides seae sp. nov., a bacterium isolated from a soil.</title>
        <authorList>
            <person name="Wang X."/>
        </authorList>
    </citation>
    <scope>NUCLEOTIDE SEQUENCE [LARGE SCALE GENOMIC DNA]</scope>
    <source>
        <strain evidence="2 3">YZH12</strain>
    </source>
</reference>
<dbReference type="RefSeq" id="WP_315735611.1">
    <property type="nucleotide sequence ID" value="NZ_JAVYII010000010.1"/>
</dbReference>
<gene>
    <name evidence="2" type="ORF">RDV89_18820</name>
</gene>
<feature type="compositionally biased region" description="Low complexity" evidence="1">
    <location>
        <begin position="35"/>
        <end position="45"/>
    </location>
</feature>
<feature type="region of interest" description="Disordered" evidence="1">
    <location>
        <begin position="1"/>
        <end position="46"/>
    </location>
</feature>
<name>A0ABU3Q0W0_9ACTN</name>
<dbReference type="SUPFAM" id="SSF52833">
    <property type="entry name" value="Thioredoxin-like"/>
    <property type="match status" value="1"/>
</dbReference>
<dbReference type="SUPFAM" id="SSF48452">
    <property type="entry name" value="TPR-like"/>
    <property type="match status" value="1"/>
</dbReference>
<dbReference type="Proteomes" id="UP001268542">
    <property type="component" value="Unassembled WGS sequence"/>
</dbReference>
<organism evidence="2 3">
    <name type="scientific">Nocardioides imazamoxiresistens</name>
    <dbReference type="NCBI Taxonomy" id="3231893"/>
    <lineage>
        <taxon>Bacteria</taxon>
        <taxon>Bacillati</taxon>
        <taxon>Actinomycetota</taxon>
        <taxon>Actinomycetes</taxon>
        <taxon>Propionibacteriales</taxon>
        <taxon>Nocardioidaceae</taxon>
        <taxon>Nocardioides</taxon>
    </lineage>
</organism>
<keyword evidence="3" id="KW-1185">Reference proteome</keyword>
<dbReference type="InterPro" id="IPR036249">
    <property type="entry name" value="Thioredoxin-like_sf"/>
</dbReference>
<protein>
    <submittedName>
        <fullName evidence="2">Tetratricopeptide repeat protein</fullName>
    </submittedName>
</protein>
<proteinExistence type="predicted"/>
<evidence type="ECO:0000313" key="3">
    <source>
        <dbReference type="Proteomes" id="UP001268542"/>
    </source>
</evidence>
<dbReference type="EMBL" id="JAVYII010000010">
    <property type="protein sequence ID" value="MDT9595148.1"/>
    <property type="molecule type" value="Genomic_DNA"/>
</dbReference>
<sequence length="318" mass="33116">MTQQPFSRPGAIDLSALKRPAGAPAAGGPSGAAGGSAPAASGGSPYATVVDEQSFQTLLEASRRAPVLLVFFSRTRMPESGTLADDVAALSAEFDGRFVAGLVDIDATPQIAQAMQIPSIPLVVAVLEGRPMPLFQDVVPLEELRAALTQVMQQLAAQGVTTRHQPLSAAPVEGEEEDADVRDPRFAAADDALEAGDIERAVAEYERLVAANPADHEAAAGLAMARVLHRTSGVDLNAARAAAAAAPDDVDAQILVADLDLLGGHVDDAFARLVDVVRRTTGDERDRARGHLVELFGAVGNDDPRVARGRQLLASALF</sequence>
<evidence type="ECO:0000313" key="2">
    <source>
        <dbReference type="EMBL" id="MDT9595148.1"/>
    </source>
</evidence>
<dbReference type="Gene3D" id="1.25.40.10">
    <property type="entry name" value="Tetratricopeptide repeat domain"/>
    <property type="match status" value="1"/>
</dbReference>